<organism evidence="2 3">
    <name type="scientific">Streblomastix strix</name>
    <dbReference type="NCBI Taxonomy" id="222440"/>
    <lineage>
        <taxon>Eukaryota</taxon>
        <taxon>Metamonada</taxon>
        <taxon>Preaxostyla</taxon>
        <taxon>Oxymonadida</taxon>
        <taxon>Streblomastigidae</taxon>
        <taxon>Streblomastix</taxon>
    </lineage>
</organism>
<reference evidence="2 3" key="1">
    <citation type="submission" date="2019-03" db="EMBL/GenBank/DDBJ databases">
        <title>Single cell metagenomics reveals metabolic interactions within the superorganism composed of flagellate Streblomastix strix and complex community of Bacteroidetes bacteria on its surface.</title>
        <authorList>
            <person name="Treitli S.C."/>
            <person name="Kolisko M."/>
            <person name="Husnik F."/>
            <person name="Keeling P."/>
            <person name="Hampl V."/>
        </authorList>
    </citation>
    <scope>NUCLEOTIDE SEQUENCE [LARGE SCALE GENOMIC DNA]</scope>
    <source>
        <strain evidence="2">ST1C</strain>
    </source>
</reference>
<dbReference type="EMBL" id="SNRW01001899">
    <property type="protein sequence ID" value="KAA6394619.1"/>
    <property type="molecule type" value="Genomic_DNA"/>
</dbReference>
<accession>A0A5J4WK06</accession>
<evidence type="ECO:0000313" key="3">
    <source>
        <dbReference type="Proteomes" id="UP000324800"/>
    </source>
</evidence>
<feature type="compositionally biased region" description="Basic and acidic residues" evidence="1">
    <location>
        <begin position="14"/>
        <end position="33"/>
    </location>
</feature>
<feature type="region of interest" description="Disordered" evidence="1">
    <location>
        <begin position="47"/>
        <end position="81"/>
    </location>
</feature>
<gene>
    <name evidence="2" type="ORF">EZS28_009853</name>
</gene>
<feature type="region of interest" description="Disordered" evidence="1">
    <location>
        <begin position="1"/>
        <end position="33"/>
    </location>
</feature>
<evidence type="ECO:0000313" key="2">
    <source>
        <dbReference type="EMBL" id="KAA6394619.1"/>
    </source>
</evidence>
<feature type="compositionally biased region" description="Basic and acidic residues" evidence="1">
    <location>
        <begin position="55"/>
        <end position="72"/>
    </location>
</feature>
<dbReference type="Proteomes" id="UP000324800">
    <property type="component" value="Unassembled WGS sequence"/>
</dbReference>
<dbReference type="AlphaFoldDB" id="A0A5J4WK06"/>
<sequence>MQLELSGRGRNRKEKKELKEKEKEAKEKKKQELKLRVGLMDREKDGKFVKQSKIRRSESNKDGFDIELKQEECGNSSREKK</sequence>
<proteinExistence type="predicted"/>
<comment type="caution">
    <text evidence="2">The sequence shown here is derived from an EMBL/GenBank/DDBJ whole genome shotgun (WGS) entry which is preliminary data.</text>
</comment>
<protein>
    <submittedName>
        <fullName evidence="2">Uncharacterized protein</fullName>
    </submittedName>
</protein>
<evidence type="ECO:0000256" key="1">
    <source>
        <dbReference type="SAM" id="MobiDB-lite"/>
    </source>
</evidence>
<name>A0A5J4WK06_9EUKA</name>